<dbReference type="InParanoid" id="A0A2J7RQT8"/>
<sequence>MVIPKIKVFIYALTFLGYAWSCYGSGIISNLRDAVLAAEHVFGDIFENIITVAKKFKIVKVFRIKSEVCDNNITILL</sequence>
<dbReference type="STRING" id="105785.A0A2J7RQT8"/>
<evidence type="ECO:0000313" key="1">
    <source>
        <dbReference type="EMBL" id="PNF43194.1"/>
    </source>
</evidence>
<dbReference type="Proteomes" id="UP000235965">
    <property type="component" value="Unassembled WGS sequence"/>
</dbReference>
<dbReference type="EMBL" id="NEVH01000618">
    <property type="protein sequence ID" value="PNF43194.1"/>
    <property type="molecule type" value="Genomic_DNA"/>
</dbReference>
<accession>A0A2J7RQT8</accession>
<evidence type="ECO:0000313" key="2">
    <source>
        <dbReference type="Proteomes" id="UP000235965"/>
    </source>
</evidence>
<gene>
    <name evidence="1" type="ORF">B7P43_G15671</name>
</gene>
<dbReference type="OrthoDB" id="3935740at2759"/>
<name>A0A2J7RQT8_9NEOP</name>
<proteinExistence type="predicted"/>
<reference evidence="1 2" key="1">
    <citation type="submission" date="2017-12" db="EMBL/GenBank/DDBJ databases">
        <title>Hemimetabolous genomes reveal molecular basis of termite eusociality.</title>
        <authorList>
            <person name="Harrison M.C."/>
            <person name="Jongepier E."/>
            <person name="Robertson H.M."/>
            <person name="Arning N."/>
            <person name="Bitard-Feildel T."/>
            <person name="Chao H."/>
            <person name="Childers C.P."/>
            <person name="Dinh H."/>
            <person name="Doddapaneni H."/>
            <person name="Dugan S."/>
            <person name="Gowin J."/>
            <person name="Greiner C."/>
            <person name="Han Y."/>
            <person name="Hu H."/>
            <person name="Hughes D.S.T."/>
            <person name="Huylmans A.-K."/>
            <person name="Kemena C."/>
            <person name="Kremer L.P.M."/>
            <person name="Lee S.L."/>
            <person name="Lopez-Ezquerra A."/>
            <person name="Mallet L."/>
            <person name="Monroy-Kuhn J.M."/>
            <person name="Moser A."/>
            <person name="Murali S.C."/>
            <person name="Muzny D.M."/>
            <person name="Otani S."/>
            <person name="Piulachs M.-D."/>
            <person name="Poelchau M."/>
            <person name="Qu J."/>
            <person name="Schaub F."/>
            <person name="Wada-Katsumata A."/>
            <person name="Worley K.C."/>
            <person name="Xie Q."/>
            <person name="Ylla G."/>
            <person name="Poulsen M."/>
            <person name="Gibbs R.A."/>
            <person name="Schal C."/>
            <person name="Richards S."/>
            <person name="Belles X."/>
            <person name="Korb J."/>
            <person name="Bornberg-Bauer E."/>
        </authorList>
    </citation>
    <scope>NUCLEOTIDE SEQUENCE [LARGE SCALE GENOMIC DNA]</scope>
    <source>
        <tissue evidence="1">Whole body</tissue>
    </source>
</reference>
<organism evidence="1 2">
    <name type="scientific">Cryptotermes secundus</name>
    <dbReference type="NCBI Taxonomy" id="105785"/>
    <lineage>
        <taxon>Eukaryota</taxon>
        <taxon>Metazoa</taxon>
        <taxon>Ecdysozoa</taxon>
        <taxon>Arthropoda</taxon>
        <taxon>Hexapoda</taxon>
        <taxon>Insecta</taxon>
        <taxon>Pterygota</taxon>
        <taxon>Neoptera</taxon>
        <taxon>Polyneoptera</taxon>
        <taxon>Dictyoptera</taxon>
        <taxon>Blattodea</taxon>
        <taxon>Blattoidea</taxon>
        <taxon>Termitoidae</taxon>
        <taxon>Kalotermitidae</taxon>
        <taxon>Cryptotermitinae</taxon>
        <taxon>Cryptotermes</taxon>
    </lineage>
</organism>
<comment type="caution">
    <text evidence="1">The sequence shown here is derived from an EMBL/GenBank/DDBJ whole genome shotgun (WGS) entry which is preliminary data.</text>
</comment>
<dbReference type="AlphaFoldDB" id="A0A2J7RQT8"/>
<protein>
    <submittedName>
        <fullName evidence="1">Uncharacterized protein</fullName>
    </submittedName>
</protein>
<keyword evidence="2" id="KW-1185">Reference proteome</keyword>